<dbReference type="PANTHER" id="PTHR31672">
    <property type="entry name" value="BNACNNG10540D PROTEIN"/>
    <property type="match status" value="1"/>
</dbReference>
<reference evidence="3" key="1">
    <citation type="journal article" date="2024" name="IScience">
        <title>Strigolactones Initiate the Formation of Haustorium-like Structures in Castilleja.</title>
        <authorList>
            <person name="Buerger M."/>
            <person name="Peterson D."/>
            <person name="Chory J."/>
        </authorList>
    </citation>
    <scope>NUCLEOTIDE SEQUENCE [LARGE SCALE GENOMIC DNA]</scope>
</reference>
<gene>
    <name evidence="2" type="ORF">CASFOL_007311</name>
</gene>
<name>A0ABD3E8W8_9LAMI</name>
<sequence>MEMKNKTVSCKRKLDEISRFPLIELNQDLLEKVLSWLPTSSFFRLTSVSKKWKSIANSPTFNLACSDVPNRQPWFLMVPSQPHKKTRPTIIFDSSEKNWKNLKTPPFQDLIPVAASGGLVCFRHAASALIFTVANPVTASSRQIPSPQLTQPILAVAMVSKSSSSENFKIVLVSGELPNLEFIRYSSGTDQWGENIVLTRKPDESGKPTASDGGDDCARYFLSKCGNVVSTDIQRSPSKQFSSVLLTAGNGDEILHFLSSSGTIVSCNLTRRFFFEYPRILPVFSEYSIDLVEVGGEMLVVLLSEFLDTASVRVWKWDDKMLTWRQVAAMPPFMSHKFYGKKADVNCAGAAGEGIVFVCVSSEEMCSYVMCDLGANEWAELPECWVDGEVNEFVTAFSFEPRIEASVWGAQRNLKV</sequence>
<protein>
    <recommendedName>
        <fullName evidence="1">F-box domain-containing protein</fullName>
    </recommendedName>
</protein>
<dbReference type="AlphaFoldDB" id="A0ABD3E8W8"/>
<dbReference type="InterPro" id="IPR050796">
    <property type="entry name" value="SCF_F-box_component"/>
</dbReference>
<dbReference type="InterPro" id="IPR036047">
    <property type="entry name" value="F-box-like_dom_sf"/>
</dbReference>
<comment type="caution">
    <text evidence="2">The sequence shown here is derived from an EMBL/GenBank/DDBJ whole genome shotgun (WGS) entry which is preliminary data.</text>
</comment>
<dbReference type="InterPro" id="IPR001810">
    <property type="entry name" value="F-box_dom"/>
</dbReference>
<dbReference type="Pfam" id="PF00646">
    <property type="entry name" value="F-box"/>
    <property type="match status" value="1"/>
</dbReference>
<evidence type="ECO:0000313" key="3">
    <source>
        <dbReference type="Proteomes" id="UP001632038"/>
    </source>
</evidence>
<dbReference type="CDD" id="cd22157">
    <property type="entry name" value="F-box_AtFBW1-like"/>
    <property type="match status" value="1"/>
</dbReference>
<dbReference type="SUPFAM" id="SSF81383">
    <property type="entry name" value="F-box domain"/>
    <property type="match status" value="1"/>
</dbReference>
<organism evidence="2 3">
    <name type="scientific">Castilleja foliolosa</name>
    <dbReference type="NCBI Taxonomy" id="1961234"/>
    <lineage>
        <taxon>Eukaryota</taxon>
        <taxon>Viridiplantae</taxon>
        <taxon>Streptophyta</taxon>
        <taxon>Embryophyta</taxon>
        <taxon>Tracheophyta</taxon>
        <taxon>Spermatophyta</taxon>
        <taxon>Magnoliopsida</taxon>
        <taxon>eudicotyledons</taxon>
        <taxon>Gunneridae</taxon>
        <taxon>Pentapetalae</taxon>
        <taxon>asterids</taxon>
        <taxon>lamiids</taxon>
        <taxon>Lamiales</taxon>
        <taxon>Orobanchaceae</taxon>
        <taxon>Pedicularideae</taxon>
        <taxon>Castillejinae</taxon>
        <taxon>Castilleja</taxon>
    </lineage>
</organism>
<keyword evidence="3" id="KW-1185">Reference proteome</keyword>
<evidence type="ECO:0000313" key="2">
    <source>
        <dbReference type="EMBL" id="KAL3650908.1"/>
    </source>
</evidence>
<proteinExistence type="predicted"/>
<dbReference type="Proteomes" id="UP001632038">
    <property type="component" value="Unassembled WGS sequence"/>
</dbReference>
<dbReference type="InterPro" id="IPR005174">
    <property type="entry name" value="KIB1-4_b-propeller"/>
</dbReference>
<dbReference type="PANTHER" id="PTHR31672:SF7">
    <property type="entry name" value="F-BOX DOMAIN-CONTAINING PROTEIN"/>
    <property type="match status" value="1"/>
</dbReference>
<feature type="domain" description="F-box" evidence="1">
    <location>
        <begin position="19"/>
        <end position="64"/>
    </location>
</feature>
<dbReference type="Pfam" id="PF03478">
    <property type="entry name" value="Beta-prop_KIB1-4"/>
    <property type="match status" value="1"/>
</dbReference>
<accession>A0ABD3E8W8</accession>
<dbReference type="Gene3D" id="1.20.1280.50">
    <property type="match status" value="1"/>
</dbReference>
<dbReference type="PROSITE" id="PS50181">
    <property type="entry name" value="FBOX"/>
    <property type="match status" value="1"/>
</dbReference>
<dbReference type="EMBL" id="JAVIJP010000007">
    <property type="protein sequence ID" value="KAL3650908.1"/>
    <property type="molecule type" value="Genomic_DNA"/>
</dbReference>
<dbReference type="SMART" id="SM00256">
    <property type="entry name" value="FBOX"/>
    <property type="match status" value="1"/>
</dbReference>
<evidence type="ECO:0000259" key="1">
    <source>
        <dbReference type="PROSITE" id="PS50181"/>
    </source>
</evidence>